<organism evidence="2 5">
    <name type="scientific">Natronoglomus mannanivorans</name>
    <dbReference type="NCBI Taxonomy" id="2979990"/>
    <lineage>
        <taxon>Archaea</taxon>
        <taxon>Methanobacteriati</taxon>
        <taxon>Methanobacteriota</taxon>
        <taxon>Stenosarchaea group</taxon>
        <taxon>Halobacteria</taxon>
        <taxon>Halobacteriales</taxon>
        <taxon>Natrialbaceae</taxon>
        <taxon>Natronoglomus</taxon>
    </lineage>
</organism>
<dbReference type="AlphaFoldDB" id="A0AAP2Z3I5"/>
<comment type="caution">
    <text evidence="2">The sequence shown here is derived from an EMBL/GenBank/DDBJ whole genome shotgun (WGS) entry which is preliminary data.</text>
</comment>
<feature type="domain" description="Polymerase nucleotidyl transferase" evidence="1">
    <location>
        <begin position="15"/>
        <end position="101"/>
    </location>
</feature>
<dbReference type="InterPro" id="IPR043519">
    <property type="entry name" value="NT_sf"/>
</dbReference>
<evidence type="ECO:0000313" key="2">
    <source>
        <dbReference type="EMBL" id="MCU4743815.1"/>
    </source>
</evidence>
<reference evidence="2 4" key="1">
    <citation type="submission" date="2022-09" db="EMBL/GenBank/DDBJ databases">
        <title>Enrichment on poylsaccharides allowed isolation of novel metabolic and taxonomic groups of Haloarchaea.</title>
        <authorList>
            <person name="Sorokin D.Y."/>
            <person name="Elcheninov A.G."/>
            <person name="Khizhniak T.V."/>
            <person name="Kolganova T.V."/>
            <person name="Kublanov I.V."/>
        </authorList>
    </citation>
    <scope>NUCLEOTIDE SEQUENCE</scope>
    <source>
        <strain evidence="3 4">AArc-m2/3/4</strain>
        <strain evidence="2">AArc-xg1-1</strain>
    </source>
</reference>
<gene>
    <name evidence="3" type="ORF">OB955_16440</name>
    <name evidence="2" type="ORF">OB960_20730</name>
</gene>
<evidence type="ECO:0000313" key="4">
    <source>
        <dbReference type="Proteomes" id="UP001320972"/>
    </source>
</evidence>
<accession>A0AAP2Z3I5</accession>
<dbReference type="InterPro" id="IPR002934">
    <property type="entry name" value="Polymerase_NTP_transf_dom"/>
</dbReference>
<dbReference type="RefSeq" id="WP_338005624.1">
    <property type="nucleotide sequence ID" value="NZ_JAOPKA010000018.1"/>
</dbReference>
<dbReference type="SUPFAM" id="SSF81301">
    <property type="entry name" value="Nucleotidyltransferase"/>
    <property type="match status" value="1"/>
</dbReference>
<protein>
    <submittedName>
        <fullName evidence="2">Nucleotidyltransferase domain-containing protein</fullName>
    </submittedName>
</protein>
<sequence length="107" mass="11894">MSDSSPHEDAADVFAERARAKYGDSIAHLVVFGSTARGETRGVDSDVDVFIVISDPTIERPLRDLAYDVGLEYGLVFSVHTLTAERFDARKDHPFVRTVFEEGRSYA</sequence>
<proteinExistence type="predicted"/>
<evidence type="ECO:0000313" key="5">
    <source>
        <dbReference type="Proteomes" id="UP001321018"/>
    </source>
</evidence>
<dbReference type="Pfam" id="PF01909">
    <property type="entry name" value="NTP_transf_2"/>
    <property type="match status" value="1"/>
</dbReference>
<dbReference type="GO" id="GO:0016779">
    <property type="term" value="F:nucleotidyltransferase activity"/>
    <property type="evidence" value="ECO:0007669"/>
    <property type="project" value="InterPro"/>
</dbReference>
<dbReference type="Proteomes" id="UP001321018">
    <property type="component" value="Unassembled WGS sequence"/>
</dbReference>
<dbReference type="EMBL" id="JAOPKA010000018">
    <property type="protein sequence ID" value="MCU4743815.1"/>
    <property type="molecule type" value="Genomic_DNA"/>
</dbReference>
<dbReference type="Proteomes" id="UP001320972">
    <property type="component" value="Unassembled WGS sequence"/>
</dbReference>
<dbReference type="Gene3D" id="3.30.460.10">
    <property type="entry name" value="Beta Polymerase, domain 2"/>
    <property type="match status" value="1"/>
</dbReference>
<dbReference type="EMBL" id="JAOPKB010000011">
    <property type="protein sequence ID" value="MCU4974316.1"/>
    <property type="molecule type" value="Genomic_DNA"/>
</dbReference>
<evidence type="ECO:0000259" key="1">
    <source>
        <dbReference type="Pfam" id="PF01909"/>
    </source>
</evidence>
<name>A0AAP2Z3I5_9EURY</name>
<keyword evidence="4" id="KW-1185">Reference proteome</keyword>
<dbReference type="CDD" id="cd05403">
    <property type="entry name" value="NT_KNTase_like"/>
    <property type="match status" value="1"/>
</dbReference>
<evidence type="ECO:0000313" key="3">
    <source>
        <dbReference type="EMBL" id="MCU4974316.1"/>
    </source>
</evidence>